<organism evidence="4 5">
    <name type="scientific">Hypothenemus hampei</name>
    <name type="common">Coffee berry borer</name>
    <dbReference type="NCBI Taxonomy" id="57062"/>
    <lineage>
        <taxon>Eukaryota</taxon>
        <taxon>Metazoa</taxon>
        <taxon>Ecdysozoa</taxon>
        <taxon>Arthropoda</taxon>
        <taxon>Hexapoda</taxon>
        <taxon>Insecta</taxon>
        <taxon>Pterygota</taxon>
        <taxon>Neoptera</taxon>
        <taxon>Endopterygota</taxon>
        <taxon>Coleoptera</taxon>
        <taxon>Polyphaga</taxon>
        <taxon>Cucujiformia</taxon>
        <taxon>Curculionidae</taxon>
        <taxon>Scolytinae</taxon>
        <taxon>Hypothenemus</taxon>
    </lineage>
</organism>
<feature type="compositionally biased region" description="Polar residues" evidence="2">
    <location>
        <begin position="170"/>
        <end position="182"/>
    </location>
</feature>
<comment type="caution">
    <text evidence="4">The sequence shown here is derived from an EMBL/GenBank/DDBJ whole genome shotgun (WGS) entry which is preliminary data.</text>
</comment>
<dbReference type="EMBL" id="JBDJPC010000033">
    <property type="protein sequence ID" value="KAL1487543.1"/>
    <property type="molecule type" value="Genomic_DNA"/>
</dbReference>
<evidence type="ECO:0000256" key="2">
    <source>
        <dbReference type="SAM" id="MobiDB-lite"/>
    </source>
</evidence>
<keyword evidence="1" id="KW-0862">Zinc</keyword>
<feature type="region of interest" description="Disordered" evidence="2">
    <location>
        <begin position="170"/>
        <end position="194"/>
    </location>
</feature>
<reference evidence="4 5" key="1">
    <citation type="submission" date="2024-05" db="EMBL/GenBank/DDBJ databases">
        <title>Genetic variation in Jamaican populations of the coffee berry borer (Hypothenemus hampei).</title>
        <authorList>
            <person name="Errbii M."/>
            <person name="Myrie A."/>
        </authorList>
    </citation>
    <scope>NUCLEOTIDE SEQUENCE [LARGE SCALE GENOMIC DNA]</scope>
    <source>
        <strain evidence="4">JA-Hopewell-2020-01-JO</strain>
        <tissue evidence="4">Whole body</tissue>
    </source>
</reference>
<dbReference type="GO" id="GO:0008270">
    <property type="term" value="F:zinc ion binding"/>
    <property type="evidence" value="ECO:0007669"/>
    <property type="project" value="UniProtKB-KW"/>
</dbReference>
<protein>
    <recommendedName>
        <fullName evidence="3">CCHC-type domain-containing protein</fullName>
    </recommendedName>
</protein>
<accession>A0ABD1DZ24</accession>
<name>A0ABD1DZ24_HYPHA</name>
<gene>
    <name evidence="4" type="ORF">ABEB36_015793</name>
</gene>
<feature type="compositionally biased region" description="Low complexity" evidence="2">
    <location>
        <begin position="183"/>
        <end position="194"/>
    </location>
</feature>
<dbReference type="SMART" id="SM00343">
    <property type="entry name" value="ZnF_C2HC"/>
    <property type="match status" value="1"/>
</dbReference>
<keyword evidence="1" id="KW-0479">Metal-binding</keyword>
<dbReference type="SUPFAM" id="SSF57756">
    <property type="entry name" value="Retrovirus zinc finger-like domains"/>
    <property type="match status" value="1"/>
</dbReference>
<proteinExistence type="predicted"/>
<dbReference type="PROSITE" id="PS50158">
    <property type="entry name" value="ZF_CCHC"/>
    <property type="match status" value="1"/>
</dbReference>
<evidence type="ECO:0000313" key="5">
    <source>
        <dbReference type="Proteomes" id="UP001566132"/>
    </source>
</evidence>
<dbReference type="Gene3D" id="4.10.60.10">
    <property type="entry name" value="Zinc finger, CCHC-type"/>
    <property type="match status" value="1"/>
</dbReference>
<dbReference type="AlphaFoldDB" id="A0ABD1DZ24"/>
<keyword evidence="1" id="KW-0863">Zinc-finger</keyword>
<evidence type="ECO:0000256" key="1">
    <source>
        <dbReference type="PROSITE-ProRule" id="PRU00047"/>
    </source>
</evidence>
<dbReference type="Proteomes" id="UP001566132">
    <property type="component" value="Unassembled WGS sequence"/>
</dbReference>
<sequence length="194" mass="22442">MSTRDQKLLLMIYIKNKLRGRAAQLVSSRNPLSYQDIKQLLNAHFGDTRDLSSLIQDLQRIKQISNESPLTFLNRIETLNAKIHANINKSSLNNTRIGHIVRASNPRDLLEAQIRIRRELQLSYFETQKLNKQIPIRTQTQPANNKRPNFQPKCHSCGRIGHLANECRSQQKSNFPQISQRPNFNSQGQSFQQN</sequence>
<dbReference type="Pfam" id="PF00098">
    <property type="entry name" value="zf-CCHC"/>
    <property type="match status" value="1"/>
</dbReference>
<evidence type="ECO:0000259" key="3">
    <source>
        <dbReference type="PROSITE" id="PS50158"/>
    </source>
</evidence>
<dbReference type="InterPro" id="IPR036875">
    <property type="entry name" value="Znf_CCHC_sf"/>
</dbReference>
<evidence type="ECO:0000313" key="4">
    <source>
        <dbReference type="EMBL" id="KAL1487543.1"/>
    </source>
</evidence>
<feature type="domain" description="CCHC-type" evidence="3">
    <location>
        <begin position="153"/>
        <end position="169"/>
    </location>
</feature>
<keyword evidence="5" id="KW-1185">Reference proteome</keyword>
<dbReference type="InterPro" id="IPR001878">
    <property type="entry name" value="Znf_CCHC"/>
</dbReference>